<reference evidence="9 10" key="1">
    <citation type="journal article" date="2019" name="Int. J. Syst. Evol. Microbiol.">
        <title>The Global Catalogue of Microorganisms (GCM) 10K type strain sequencing project: providing services to taxonomists for standard genome sequencing and annotation.</title>
        <authorList>
            <consortium name="The Broad Institute Genomics Platform"/>
            <consortium name="The Broad Institute Genome Sequencing Center for Infectious Disease"/>
            <person name="Wu L."/>
            <person name="Ma J."/>
        </authorList>
    </citation>
    <scope>NUCLEOTIDE SEQUENCE [LARGE SCALE GENOMIC DNA]</scope>
    <source>
        <strain evidence="9 10">JCM 14718</strain>
    </source>
</reference>
<dbReference type="InterPro" id="IPR046373">
    <property type="entry name" value="Acyl-CoA_Oxase/DH_mid-dom_sf"/>
</dbReference>
<evidence type="ECO:0000313" key="9">
    <source>
        <dbReference type="EMBL" id="GAA1675078.1"/>
    </source>
</evidence>
<evidence type="ECO:0000259" key="8">
    <source>
        <dbReference type="Pfam" id="PF02771"/>
    </source>
</evidence>
<evidence type="ECO:0000256" key="3">
    <source>
        <dbReference type="ARBA" id="ARBA00022630"/>
    </source>
</evidence>
<dbReference type="SUPFAM" id="SSF47203">
    <property type="entry name" value="Acyl-CoA dehydrogenase C-terminal domain-like"/>
    <property type="match status" value="1"/>
</dbReference>
<dbReference type="PANTHER" id="PTHR43884:SF12">
    <property type="entry name" value="ISOVALERYL-COA DEHYDROGENASE, MITOCHONDRIAL-RELATED"/>
    <property type="match status" value="1"/>
</dbReference>
<dbReference type="Pfam" id="PF00441">
    <property type="entry name" value="Acyl-CoA_dh_1"/>
    <property type="match status" value="1"/>
</dbReference>
<name>A0ABN2GQ93_9ACTN</name>
<dbReference type="RefSeq" id="WP_344310087.1">
    <property type="nucleotide sequence ID" value="NZ_BAAANY010000009.1"/>
</dbReference>
<dbReference type="InterPro" id="IPR013786">
    <property type="entry name" value="AcylCoA_DH/ox_N"/>
</dbReference>
<dbReference type="PIRSF" id="PIRSF016578">
    <property type="entry name" value="HsaA"/>
    <property type="match status" value="1"/>
</dbReference>
<dbReference type="Pfam" id="PF02771">
    <property type="entry name" value="Acyl-CoA_dh_N"/>
    <property type="match status" value="1"/>
</dbReference>
<feature type="domain" description="Acyl-CoA oxidase/dehydrogenase middle" evidence="7">
    <location>
        <begin position="121"/>
        <end position="212"/>
    </location>
</feature>
<dbReference type="InterPro" id="IPR009100">
    <property type="entry name" value="AcylCoA_DH/oxidase_NM_dom_sf"/>
</dbReference>
<evidence type="ECO:0000256" key="4">
    <source>
        <dbReference type="ARBA" id="ARBA00022827"/>
    </source>
</evidence>
<accession>A0ABN2GQ93</accession>
<sequence length="381" mass="40458">MHFEFTADQLELAKRVQAFAQEQVAPGAAARDQASQYEEKLLPAMAAEGLFGLRIGTEYGGTDRDAVTTGLVLEELAAGDVAVGYPVLNAALIGGVLHANANQTQKTSWLPPIAAGEAIVALCLTEPEHGTDAAHIQMTAEPDGDGWRLTGEKTSIMIGAYATHGLIFARTGDEGATGITAFYAALDDPRVTRTSMNDLGSRAARRSRLVFDGLPVGAGEVVGGPGLGFVQVMRGFDYSRALISLMALGAAGASLREAYERAGSRQAFGQPIGKFQGVSFPLAEQATLVHAARLLTYEALWRNDAGLRHRAEANMAKWWAPKVAMEAANQALITFGHEGYSEDAPLARRLRDIIGLQLADGTENATKLVVTRELLGRDSAP</sequence>
<dbReference type="InterPro" id="IPR037069">
    <property type="entry name" value="AcylCoA_DH/ox_N_sf"/>
</dbReference>
<evidence type="ECO:0000259" key="7">
    <source>
        <dbReference type="Pfam" id="PF02770"/>
    </source>
</evidence>
<feature type="domain" description="Acyl-CoA dehydrogenase/oxidase C-terminal" evidence="6">
    <location>
        <begin position="228"/>
        <end position="374"/>
    </location>
</feature>
<dbReference type="InterPro" id="IPR036250">
    <property type="entry name" value="AcylCo_DH-like_C"/>
</dbReference>
<keyword evidence="4 5" id="KW-0274">FAD</keyword>
<dbReference type="Proteomes" id="UP001500618">
    <property type="component" value="Unassembled WGS sequence"/>
</dbReference>
<comment type="similarity">
    <text evidence="2 5">Belongs to the acyl-CoA dehydrogenase family.</text>
</comment>
<dbReference type="InterPro" id="IPR009075">
    <property type="entry name" value="AcylCo_DH/oxidase_C"/>
</dbReference>
<evidence type="ECO:0000313" key="10">
    <source>
        <dbReference type="Proteomes" id="UP001500618"/>
    </source>
</evidence>
<dbReference type="Gene3D" id="1.10.540.10">
    <property type="entry name" value="Acyl-CoA dehydrogenase/oxidase, N-terminal domain"/>
    <property type="match status" value="1"/>
</dbReference>
<organism evidence="9 10">
    <name type="scientific">Fodinicola feengrottensis</name>
    <dbReference type="NCBI Taxonomy" id="435914"/>
    <lineage>
        <taxon>Bacteria</taxon>
        <taxon>Bacillati</taxon>
        <taxon>Actinomycetota</taxon>
        <taxon>Actinomycetes</taxon>
        <taxon>Mycobacteriales</taxon>
        <taxon>Fodinicola</taxon>
    </lineage>
</organism>
<protein>
    <submittedName>
        <fullName evidence="9">Acyl-CoA dehydrogenase family protein</fullName>
    </submittedName>
</protein>
<dbReference type="SUPFAM" id="SSF56645">
    <property type="entry name" value="Acyl-CoA dehydrogenase NM domain-like"/>
    <property type="match status" value="1"/>
</dbReference>
<feature type="domain" description="Acyl-CoA dehydrogenase/oxidase N-terminal" evidence="8">
    <location>
        <begin position="6"/>
        <end position="117"/>
    </location>
</feature>
<evidence type="ECO:0000256" key="5">
    <source>
        <dbReference type="RuleBase" id="RU362125"/>
    </source>
</evidence>
<dbReference type="Gene3D" id="2.40.110.10">
    <property type="entry name" value="Butyryl-CoA Dehydrogenase, subunit A, domain 2"/>
    <property type="match status" value="1"/>
</dbReference>
<dbReference type="EMBL" id="BAAANY010000009">
    <property type="protein sequence ID" value="GAA1675078.1"/>
    <property type="molecule type" value="Genomic_DNA"/>
</dbReference>
<dbReference type="Gene3D" id="1.20.140.10">
    <property type="entry name" value="Butyryl-CoA Dehydrogenase, subunit A, domain 3"/>
    <property type="match status" value="1"/>
</dbReference>
<evidence type="ECO:0000256" key="1">
    <source>
        <dbReference type="ARBA" id="ARBA00001974"/>
    </source>
</evidence>
<dbReference type="PANTHER" id="PTHR43884">
    <property type="entry name" value="ACYL-COA DEHYDROGENASE"/>
    <property type="match status" value="1"/>
</dbReference>
<dbReference type="Pfam" id="PF02770">
    <property type="entry name" value="Acyl-CoA_dh_M"/>
    <property type="match status" value="1"/>
</dbReference>
<comment type="cofactor">
    <cofactor evidence="1 5">
        <name>FAD</name>
        <dbReference type="ChEBI" id="CHEBI:57692"/>
    </cofactor>
</comment>
<keyword evidence="3 5" id="KW-0285">Flavoprotein</keyword>
<evidence type="ECO:0000259" key="6">
    <source>
        <dbReference type="Pfam" id="PF00441"/>
    </source>
</evidence>
<keyword evidence="10" id="KW-1185">Reference proteome</keyword>
<evidence type="ECO:0000256" key="2">
    <source>
        <dbReference type="ARBA" id="ARBA00009347"/>
    </source>
</evidence>
<comment type="caution">
    <text evidence="9">The sequence shown here is derived from an EMBL/GenBank/DDBJ whole genome shotgun (WGS) entry which is preliminary data.</text>
</comment>
<dbReference type="InterPro" id="IPR006091">
    <property type="entry name" value="Acyl-CoA_Oxase/DH_mid-dom"/>
</dbReference>
<proteinExistence type="inferred from homology"/>
<gene>
    <name evidence="9" type="ORF">GCM10009765_25470</name>
</gene>
<keyword evidence="5" id="KW-0560">Oxidoreductase</keyword>